<evidence type="ECO:0000313" key="2">
    <source>
        <dbReference type="Proteomes" id="UP000287188"/>
    </source>
</evidence>
<reference evidence="2" key="1">
    <citation type="submission" date="2018-12" db="EMBL/GenBank/DDBJ databases">
        <title>Tengunoibacter tsumagoiensis gen. nov., sp. nov., Dictyobacter kobayashii sp. nov., D. alpinus sp. nov., and D. joshuensis sp. nov. and description of Dictyobacteraceae fam. nov. within the order Ktedonobacterales isolated from Tengu-no-mugimeshi.</title>
        <authorList>
            <person name="Wang C.M."/>
            <person name="Zheng Y."/>
            <person name="Sakai Y."/>
            <person name="Toyoda A."/>
            <person name="Minakuchi Y."/>
            <person name="Abe K."/>
            <person name="Yokota A."/>
            <person name="Yabe S."/>
        </authorList>
    </citation>
    <scope>NUCLEOTIDE SEQUENCE [LARGE SCALE GENOMIC DNA]</scope>
    <source>
        <strain evidence="2">Uno11</strain>
    </source>
</reference>
<proteinExistence type="predicted"/>
<organism evidence="1 2">
    <name type="scientific">Dictyobacter kobayashii</name>
    <dbReference type="NCBI Taxonomy" id="2014872"/>
    <lineage>
        <taxon>Bacteria</taxon>
        <taxon>Bacillati</taxon>
        <taxon>Chloroflexota</taxon>
        <taxon>Ktedonobacteria</taxon>
        <taxon>Ktedonobacterales</taxon>
        <taxon>Dictyobacteraceae</taxon>
        <taxon>Dictyobacter</taxon>
    </lineage>
</organism>
<gene>
    <name evidence="1" type="ORF">KDK_49850</name>
</gene>
<sequence length="108" mass="11924">MHTYEGDIPLTLWFKESGDIHAQLGSQLKTLLNEAQFEQQSLTGNMLGTIGTPDANRYPHYLHLDLKLREDVLTGATVALTLDDRGGGAQGGRVGNALSYWTELRKEP</sequence>
<evidence type="ECO:0000313" key="1">
    <source>
        <dbReference type="EMBL" id="GCE21185.1"/>
    </source>
</evidence>
<keyword evidence="2" id="KW-1185">Reference proteome</keyword>
<protein>
    <submittedName>
        <fullName evidence="1">Uncharacterized protein</fullName>
    </submittedName>
</protein>
<accession>A0A402AQ74</accession>
<dbReference type="Proteomes" id="UP000287188">
    <property type="component" value="Unassembled WGS sequence"/>
</dbReference>
<dbReference type="AlphaFoldDB" id="A0A402AQ74"/>
<comment type="caution">
    <text evidence="1">The sequence shown here is derived from an EMBL/GenBank/DDBJ whole genome shotgun (WGS) entry which is preliminary data.</text>
</comment>
<dbReference type="EMBL" id="BIFS01000001">
    <property type="protein sequence ID" value="GCE21185.1"/>
    <property type="molecule type" value="Genomic_DNA"/>
</dbReference>
<name>A0A402AQ74_9CHLR</name>